<dbReference type="Pfam" id="PF07690">
    <property type="entry name" value="MFS_1"/>
    <property type="match status" value="1"/>
</dbReference>
<gene>
    <name evidence="8" type="ORF">SAMN02745941_01512</name>
</gene>
<name>A0A1M5XM55_9CLOT</name>
<feature type="domain" description="Major facilitator superfamily (MFS) profile" evidence="7">
    <location>
        <begin position="63"/>
        <end position="433"/>
    </location>
</feature>
<dbReference type="InterPro" id="IPR020846">
    <property type="entry name" value="MFS_dom"/>
</dbReference>
<feature type="transmembrane region" description="Helical" evidence="6">
    <location>
        <begin position="410"/>
        <end position="428"/>
    </location>
</feature>
<accession>A0A1M5XM55</accession>
<dbReference type="InterPro" id="IPR036259">
    <property type="entry name" value="MFS_trans_sf"/>
</dbReference>
<dbReference type="InterPro" id="IPR011701">
    <property type="entry name" value="MFS"/>
</dbReference>
<keyword evidence="2" id="KW-0813">Transport</keyword>
<evidence type="ECO:0000256" key="5">
    <source>
        <dbReference type="ARBA" id="ARBA00023136"/>
    </source>
</evidence>
<evidence type="ECO:0000259" key="7">
    <source>
        <dbReference type="PROSITE" id="PS50850"/>
    </source>
</evidence>
<proteinExistence type="predicted"/>
<feature type="transmembrane region" description="Helical" evidence="6">
    <location>
        <begin position="187"/>
        <end position="211"/>
    </location>
</feature>
<dbReference type="CDD" id="cd17489">
    <property type="entry name" value="MFS_YfcJ_like"/>
    <property type="match status" value="1"/>
</dbReference>
<feature type="transmembrane region" description="Helical" evidence="6">
    <location>
        <begin position="129"/>
        <end position="147"/>
    </location>
</feature>
<dbReference type="AlphaFoldDB" id="A0A1M5XM55"/>
<dbReference type="Proteomes" id="UP000184241">
    <property type="component" value="Unassembled WGS sequence"/>
</dbReference>
<dbReference type="GO" id="GO:0005886">
    <property type="term" value="C:plasma membrane"/>
    <property type="evidence" value="ECO:0007669"/>
    <property type="project" value="UniProtKB-SubCell"/>
</dbReference>
<feature type="transmembrane region" description="Helical" evidence="6">
    <location>
        <begin position="342"/>
        <end position="360"/>
    </location>
</feature>
<keyword evidence="5 6" id="KW-0472">Membrane</keyword>
<dbReference type="PANTHER" id="PTHR23531">
    <property type="entry name" value="QUINOLENE RESISTANCE PROTEIN NORA"/>
    <property type="match status" value="1"/>
</dbReference>
<feature type="transmembrane region" description="Helical" evidence="6">
    <location>
        <begin position="291"/>
        <end position="309"/>
    </location>
</feature>
<evidence type="ECO:0000256" key="3">
    <source>
        <dbReference type="ARBA" id="ARBA00022692"/>
    </source>
</evidence>
<keyword evidence="4 6" id="KW-1133">Transmembrane helix</keyword>
<evidence type="ECO:0000256" key="1">
    <source>
        <dbReference type="ARBA" id="ARBA00004651"/>
    </source>
</evidence>
<feature type="transmembrane region" description="Helical" evidence="6">
    <location>
        <begin position="381"/>
        <end position="404"/>
    </location>
</feature>
<evidence type="ECO:0000256" key="2">
    <source>
        <dbReference type="ARBA" id="ARBA00022448"/>
    </source>
</evidence>
<reference evidence="8 9" key="1">
    <citation type="submission" date="2016-11" db="EMBL/GenBank/DDBJ databases">
        <authorList>
            <person name="Jaros S."/>
            <person name="Januszkiewicz K."/>
            <person name="Wedrychowicz H."/>
        </authorList>
    </citation>
    <scope>NUCLEOTIDE SEQUENCE [LARGE SCALE GENOMIC DNA]</scope>
    <source>
        <strain evidence="8 9">DSM 6191</strain>
    </source>
</reference>
<feature type="transmembrane region" description="Helical" evidence="6">
    <location>
        <begin position="316"/>
        <end position="336"/>
    </location>
</feature>
<feature type="transmembrane region" description="Helical" evidence="6">
    <location>
        <begin position="257"/>
        <end position="279"/>
    </location>
</feature>
<dbReference type="PANTHER" id="PTHR23531:SF2">
    <property type="entry name" value="PERMEASE"/>
    <property type="match status" value="1"/>
</dbReference>
<dbReference type="Gene3D" id="1.20.1250.20">
    <property type="entry name" value="MFS general substrate transporter like domains"/>
    <property type="match status" value="1"/>
</dbReference>
<dbReference type="SUPFAM" id="SSF103473">
    <property type="entry name" value="MFS general substrate transporter"/>
    <property type="match status" value="1"/>
</dbReference>
<evidence type="ECO:0000313" key="9">
    <source>
        <dbReference type="Proteomes" id="UP000184241"/>
    </source>
</evidence>
<organism evidence="8 9">
    <name type="scientific">Clostridium intestinale DSM 6191</name>
    <dbReference type="NCBI Taxonomy" id="1121320"/>
    <lineage>
        <taxon>Bacteria</taxon>
        <taxon>Bacillati</taxon>
        <taxon>Bacillota</taxon>
        <taxon>Clostridia</taxon>
        <taxon>Eubacteriales</taxon>
        <taxon>Clostridiaceae</taxon>
        <taxon>Clostridium</taxon>
    </lineage>
</organism>
<dbReference type="EMBL" id="FQXU01000005">
    <property type="protein sequence ID" value="SHI00829.1"/>
    <property type="molecule type" value="Genomic_DNA"/>
</dbReference>
<dbReference type="InterPro" id="IPR052714">
    <property type="entry name" value="MFS_Exporter"/>
</dbReference>
<dbReference type="PROSITE" id="PS50850">
    <property type="entry name" value="MFS"/>
    <property type="match status" value="1"/>
</dbReference>
<evidence type="ECO:0000313" key="8">
    <source>
        <dbReference type="EMBL" id="SHI00829.1"/>
    </source>
</evidence>
<feature type="transmembrane region" description="Helical" evidence="6">
    <location>
        <begin position="59"/>
        <end position="78"/>
    </location>
</feature>
<feature type="transmembrane region" description="Helical" evidence="6">
    <location>
        <begin position="217"/>
        <end position="236"/>
    </location>
</feature>
<evidence type="ECO:0000256" key="6">
    <source>
        <dbReference type="SAM" id="Phobius"/>
    </source>
</evidence>
<evidence type="ECO:0000256" key="4">
    <source>
        <dbReference type="ARBA" id="ARBA00022989"/>
    </source>
</evidence>
<protein>
    <submittedName>
        <fullName evidence="8">Predicted arabinose efflux permease, MFS family</fullName>
    </submittedName>
</protein>
<comment type="subcellular location">
    <subcellularLocation>
        <location evidence="1">Cell membrane</location>
        <topology evidence="1">Multi-pass membrane protein</topology>
    </subcellularLocation>
</comment>
<dbReference type="GO" id="GO:0022857">
    <property type="term" value="F:transmembrane transporter activity"/>
    <property type="evidence" value="ECO:0007669"/>
    <property type="project" value="InterPro"/>
</dbReference>
<sequence length="440" mass="48156">MCNYMIIIKIIDTIVIVKISCLELTFHFIESANKLVAKETNVVKERIFMKKNIHKDKVLWTKNFVIINAINLLIFFGFQMLLPTLPMYAKNLGGTNSVIGLVTGAFVVSSVIIRPISGLLLDKLGRQKVFLVGLFIFIISVFSYSLVPFISAIIMIRFIHGFGWGAASTASNTIASDNIPKDRFGEGMGYFSLTSSLAMAVAPTIGLFVISKYSFQFLFLLSTLLAVLGGIVAFKLEYKKIENKEQTKTKASLYEKVSINPSIIVFFITITYGALTSFLPLYASQKGIENIGVFFTVYAISLFISRPIFGKIIDKLGFDYAIIPGFICVIISMALLSEASNISMFLIAAFIYGIGFGATQSSLQTMAMTGVPASRLGAANATFFTAFDCGVGLGAVILGVVSSHVGYAQMYLWASGSAVIAFILYFIIGRKRKLQSPVQK</sequence>
<feature type="transmembrane region" description="Helical" evidence="6">
    <location>
        <begin position="98"/>
        <end position="117"/>
    </location>
</feature>
<keyword evidence="3 6" id="KW-0812">Transmembrane</keyword>